<dbReference type="GO" id="GO:0008270">
    <property type="term" value="F:zinc ion binding"/>
    <property type="evidence" value="ECO:0007669"/>
    <property type="project" value="UniProtKB-KW"/>
</dbReference>
<dbReference type="InterPro" id="IPR011011">
    <property type="entry name" value="Znf_FYVE_PHD"/>
</dbReference>
<reference evidence="5" key="1">
    <citation type="submission" date="2023-02" db="EMBL/GenBank/DDBJ databases">
        <title>Genome of toxic invasive species Heracleum sosnowskyi carries increased number of genes despite the absence of recent whole-genome duplications.</title>
        <authorList>
            <person name="Schelkunov M."/>
            <person name="Shtratnikova V."/>
            <person name="Makarenko M."/>
            <person name="Klepikova A."/>
            <person name="Omelchenko D."/>
            <person name="Novikova G."/>
            <person name="Obukhova E."/>
            <person name="Bogdanov V."/>
            <person name="Penin A."/>
            <person name="Logacheva M."/>
        </authorList>
    </citation>
    <scope>NUCLEOTIDE SEQUENCE</scope>
    <source>
        <strain evidence="5">Hsosn_3</strain>
        <tissue evidence="5">Leaf</tissue>
    </source>
</reference>
<dbReference type="PANTHER" id="PTHR10997">
    <property type="entry name" value="IMPORTIN-7, 8, 11"/>
    <property type="match status" value="1"/>
</dbReference>
<keyword evidence="3" id="KW-0862">Zinc</keyword>
<dbReference type="PANTHER" id="PTHR10997:SF7">
    <property type="entry name" value="IMPORTIN-11"/>
    <property type="match status" value="1"/>
</dbReference>
<dbReference type="GO" id="GO:0006606">
    <property type="term" value="P:protein import into nucleus"/>
    <property type="evidence" value="ECO:0007669"/>
    <property type="project" value="TreeGrafter"/>
</dbReference>
<protein>
    <submittedName>
        <fullName evidence="5">Uncharacterized protein</fullName>
    </submittedName>
</protein>
<evidence type="ECO:0000256" key="3">
    <source>
        <dbReference type="ARBA" id="ARBA00022833"/>
    </source>
</evidence>
<organism evidence="5 6">
    <name type="scientific">Heracleum sosnowskyi</name>
    <dbReference type="NCBI Taxonomy" id="360622"/>
    <lineage>
        <taxon>Eukaryota</taxon>
        <taxon>Viridiplantae</taxon>
        <taxon>Streptophyta</taxon>
        <taxon>Embryophyta</taxon>
        <taxon>Tracheophyta</taxon>
        <taxon>Spermatophyta</taxon>
        <taxon>Magnoliopsida</taxon>
        <taxon>eudicotyledons</taxon>
        <taxon>Gunneridae</taxon>
        <taxon>Pentapetalae</taxon>
        <taxon>asterids</taxon>
        <taxon>campanulids</taxon>
        <taxon>Apiales</taxon>
        <taxon>Apiaceae</taxon>
        <taxon>Apioideae</taxon>
        <taxon>apioid superclade</taxon>
        <taxon>Tordylieae</taxon>
        <taxon>Tordyliinae</taxon>
        <taxon>Heracleum</taxon>
    </lineage>
</organism>
<dbReference type="AlphaFoldDB" id="A0AAD8HLU0"/>
<gene>
    <name evidence="5" type="ORF">POM88_034791</name>
</gene>
<evidence type="ECO:0000313" key="5">
    <source>
        <dbReference type="EMBL" id="KAK1368699.1"/>
    </source>
</evidence>
<proteinExistence type="predicted"/>
<dbReference type="SUPFAM" id="SSF57903">
    <property type="entry name" value="FYVE/PHD zinc finger"/>
    <property type="match status" value="1"/>
</dbReference>
<evidence type="ECO:0000313" key="6">
    <source>
        <dbReference type="Proteomes" id="UP001237642"/>
    </source>
</evidence>
<feature type="compositionally biased region" description="Acidic residues" evidence="4">
    <location>
        <begin position="358"/>
        <end position="388"/>
    </location>
</feature>
<comment type="caution">
    <text evidence="5">The sequence shown here is derived from an EMBL/GenBank/DDBJ whole genome shotgun (WGS) entry which is preliminary data.</text>
</comment>
<dbReference type="Proteomes" id="UP001237642">
    <property type="component" value="Unassembled WGS sequence"/>
</dbReference>
<reference evidence="5" key="2">
    <citation type="submission" date="2023-05" db="EMBL/GenBank/DDBJ databases">
        <authorList>
            <person name="Schelkunov M.I."/>
        </authorList>
    </citation>
    <scope>NUCLEOTIDE SEQUENCE</scope>
    <source>
        <strain evidence="5">Hsosn_3</strain>
        <tissue evidence="5">Leaf</tissue>
    </source>
</reference>
<feature type="region of interest" description="Disordered" evidence="4">
    <location>
        <begin position="356"/>
        <end position="401"/>
    </location>
</feature>
<sequence>MVRIGCNFWYHVDFVNLTFKKAVETLCFMCPKCTLAFDDLKDALIRYFVLSASDVEEWYQNPESFHHEQDSVLWSEKLRPCAEELYIVLFETHSQLLGPVVVSILQEAMGGCPSTVSEITQGLLLKDAAYGAAAYVYYELSNYLSFKDWMLVLPPWLALSSLFLNCSVFLSMKIASVNPMLYDFGMDLDAFMVKSEVQNQSSSLEATQQPDVGHTQATNIFNTTSGGYSVMDTYALHQVQMSNIMSQPQVAKCVEIGLPELIILVVFSQDKLRPVLTDIRKHADNIKGSQIVTGMDGGNLKADKGRKHLEEEYLELEEKKTDICSLSYEFLNSWSSITICYKIFISFQAIDQANTDYSTDDDVSDENGSDDAGADDDGSADAGEDGDVGGDNARNDYASDE</sequence>
<evidence type="ECO:0000256" key="1">
    <source>
        <dbReference type="ARBA" id="ARBA00022723"/>
    </source>
</evidence>
<dbReference type="Gene3D" id="1.25.10.10">
    <property type="entry name" value="Leucine-rich Repeat Variant"/>
    <property type="match status" value="1"/>
</dbReference>
<dbReference type="EMBL" id="JAUIZM010000008">
    <property type="protein sequence ID" value="KAK1368699.1"/>
    <property type="molecule type" value="Genomic_DNA"/>
</dbReference>
<dbReference type="SUPFAM" id="SSF48371">
    <property type="entry name" value="ARM repeat"/>
    <property type="match status" value="1"/>
</dbReference>
<dbReference type="InterPro" id="IPR016024">
    <property type="entry name" value="ARM-type_fold"/>
</dbReference>
<evidence type="ECO:0000256" key="2">
    <source>
        <dbReference type="ARBA" id="ARBA00022771"/>
    </source>
</evidence>
<name>A0AAD8HLU0_9APIA</name>
<keyword evidence="6" id="KW-1185">Reference proteome</keyword>
<keyword evidence="1" id="KW-0479">Metal-binding</keyword>
<dbReference type="GO" id="GO:0005829">
    <property type="term" value="C:cytosol"/>
    <property type="evidence" value="ECO:0007669"/>
    <property type="project" value="TreeGrafter"/>
</dbReference>
<dbReference type="InterPro" id="IPR011989">
    <property type="entry name" value="ARM-like"/>
</dbReference>
<accession>A0AAD8HLU0</accession>
<evidence type="ECO:0000256" key="4">
    <source>
        <dbReference type="SAM" id="MobiDB-lite"/>
    </source>
</evidence>
<keyword evidence="2" id="KW-0863">Zinc-finger</keyword>
<dbReference type="GO" id="GO:0005635">
    <property type="term" value="C:nuclear envelope"/>
    <property type="evidence" value="ECO:0007669"/>
    <property type="project" value="TreeGrafter"/>
</dbReference>